<organism evidence="1 2">
    <name type="scientific">Paraburkholderia ribeironis</name>
    <dbReference type="NCBI Taxonomy" id="1247936"/>
    <lineage>
        <taxon>Bacteria</taxon>
        <taxon>Pseudomonadati</taxon>
        <taxon>Pseudomonadota</taxon>
        <taxon>Betaproteobacteria</taxon>
        <taxon>Burkholderiales</taxon>
        <taxon>Burkholderiaceae</taxon>
        <taxon>Paraburkholderia</taxon>
    </lineage>
</organism>
<keyword evidence="2" id="KW-1185">Reference proteome</keyword>
<dbReference type="AlphaFoldDB" id="A0A1N7RQF9"/>
<accession>A0A1N7RQF9</accession>
<dbReference type="Proteomes" id="UP000187012">
    <property type="component" value="Unassembled WGS sequence"/>
</dbReference>
<evidence type="ECO:0000313" key="2">
    <source>
        <dbReference type="Proteomes" id="UP000187012"/>
    </source>
</evidence>
<gene>
    <name evidence="1" type="ORF">BN2475_110062</name>
</gene>
<proteinExistence type="predicted"/>
<evidence type="ECO:0000313" key="1">
    <source>
        <dbReference type="EMBL" id="SIT37365.1"/>
    </source>
</evidence>
<sequence length="76" mass="8746">MFRKQRIYRRQHLTRLTGHILSDVFGHLTCKIDCSLMDRDLRQTLAYMATLDFRHLHSSGVTLAMENQRSGPASAA</sequence>
<reference evidence="1 2" key="1">
    <citation type="submission" date="2016-12" db="EMBL/GenBank/DDBJ databases">
        <authorList>
            <person name="Song W.-J."/>
            <person name="Kurnit D.M."/>
        </authorList>
    </citation>
    <scope>NUCLEOTIDE SEQUENCE [LARGE SCALE GENOMIC DNA]</scope>
    <source>
        <strain evidence="1 2">STM7296</strain>
    </source>
</reference>
<dbReference type="EMBL" id="CYGX02000011">
    <property type="protein sequence ID" value="SIT37365.1"/>
    <property type="molecule type" value="Genomic_DNA"/>
</dbReference>
<name>A0A1N7RQF9_9BURK</name>
<protein>
    <submittedName>
        <fullName evidence="1">Uncharacterized protein</fullName>
    </submittedName>
</protein>